<evidence type="ECO:0000313" key="3">
    <source>
        <dbReference type="Proteomes" id="UP000283509"/>
    </source>
</evidence>
<evidence type="ECO:0000313" key="2">
    <source>
        <dbReference type="EMBL" id="ROT74507.1"/>
    </source>
</evidence>
<sequence>MQLRATNCTYRFCAVMYKEFPSVRTEGQWDREPRKAEGCMNVGVVPGSPPLVEIKCQVPKMCRITDRGTIINPNSRVALMGSCADLCWGNLLYSFKIYAVKGGEPERIENDVDYMIGHTKPNMVIVKKLFTDFPDVLEFHIKMGVVRVMDGEVGVGTMFLLINTPPEGGTCTLHPPPNRKDKIAKYSFFLKNNEWGYIKNLKFGIDSKDKFVFPFGNWTFWVTIEDEFGAARDYFIAGFSTSLPSRLEYEAWKEKKEILRASGEGDQARLNQLLQARTSIKGITLEDEPWETTTTTPVPTYAPDDIIETTTMDPEELARIRAEQAAKLAEEQTEAAEEINSMMSQLEMINTDTLSDCTQLFSTVSSIVGDGKTVDIKGKDLATKQVTGTCLTKVLLNMTISDPAEPEAFVSNSMQSISSMTTVRTSKDHG</sequence>
<proteinExistence type="predicted"/>
<dbReference type="Pfam" id="PF02010">
    <property type="entry name" value="REJ"/>
    <property type="match status" value="1"/>
</dbReference>
<dbReference type="InterPro" id="IPR002859">
    <property type="entry name" value="PKD/REJ-like"/>
</dbReference>
<reference evidence="2 3" key="2">
    <citation type="submission" date="2019-01" db="EMBL/GenBank/DDBJ databases">
        <title>The decoding of complex shrimp genome reveals the adaptation for benthos swimmer, frequently molting mechanism and breeding impact on genome.</title>
        <authorList>
            <person name="Sun Y."/>
            <person name="Gao Y."/>
            <person name="Yu Y."/>
        </authorList>
    </citation>
    <scope>NUCLEOTIDE SEQUENCE [LARGE SCALE GENOMIC DNA]</scope>
    <source>
        <tissue evidence="2">Muscle</tissue>
    </source>
</reference>
<accession>A0A423TDN8</accession>
<dbReference type="AlphaFoldDB" id="A0A423TDN8"/>
<dbReference type="Proteomes" id="UP000283509">
    <property type="component" value="Unassembled WGS sequence"/>
</dbReference>
<dbReference type="OrthoDB" id="6366166at2759"/>
<name>A0A423TDN8_PENVA</name>
<keyword evidence="3" id="KW-1185">Reference proteome</keyword>
<evidence type="ECO:0000259" key="1">
    <source>
        <dbReference type="Pfam" id="PF02010"/>
    </source>
</evidence>
<organism evidence="2 3">
    <name type="scientific">Penaeus vannamei</name>
    <name type="common">Whiteleg shrimp</name>
    <name type="synonym">Litopenaeus vannamei</name>
    <dbReference type="NCBI Taxonomy" id="6689"/>
    <lineage>
        <taxon>Eukaryota</taxon>
        <taxon>Metazoa</taxon>
        <taxon>Ecdysozoa</taxon>
        <taxon>Arthropoda</taxon>
        <taxon>Crustacea</taxon>
        <taxon>Multicrustacea</taxon>
        <taxon>Malacostraca</taxon>
        <taxon>Eumalacostraca</taxon>
        <taxon>Eucarida</taxon>
        <taxon>Decapoda</taxon>
        <taxon>Dendrobranchiata</taxon>
        <taxon>Penaeoidea</taxon>
        <taxon>Penaeidae</taxon>
        <taxon>Penaeus</taxon>
    </lineage>
</organism>
<comment type="caution">
    <text evidence="2">The sequence shown here is derived from an EMBL/GenBank/DDBJ whole genome shotgun (WGS) entry which is preliminary data.</text>
</comment>
<reference evidence="2 3" key="1">
    <citation type="submission" date="2018-04" db="EMBL/GenBank/DDBJ databases">
        <authorList>
            <person name="Zhang X."/>
            <person name="Yuan J."/>
            <person name="Li F."/>
            <person name="Xiang J."/>
        </authorList>
    </citation>
    <scope>NUCLEOTIDE SEQUENCE [LARGE SCALE GENOMIC DNA]</scope>
    <source>
        <tissue evidence="2">Muscle</tissue>
    </source>
</reference>
<feature type="domain" description="PKD/REJ-like" evidence="1">
    <location>
        <begin position="39"/>
        <end position="176"/>
    </location>
</feature>
<dbReference type="EMBL" id="QCYY01001885">
    <property type="protein sequence ID" value="ROT74507.1"/>
    <property type="molecule type" value="Genomic_DNA"/>
</dbReference>
<protein>
    <recommendedName>
        <fullName evidence="1">PKD/REJ-like domain-containing protein</fullName>
    </recommendedName>
</protein>
<gene>
    <name evidence="2" type="ORF">C7M84_006984</name>
</gene>